<dbReference type="InterPro" id="IPR036249">
    <property type="entry name" value="Thioredoxin-like_sf"/>
</dbReference>
<comment type="similarity">
    <text evidence="1 4">Belongs to the glutathione peroxidase family.</text>
</comment>
<dbReference type="Gene3D" id="3.40.30.10">
    <property type="entry name" value="Glutaredoxin"/>
    <property type="match status" value="1"/>
</dbReference>
<keyword evidence="3 4" id="KW-0560">Oxidoreductase</keyword>
<dbReference type="PROSITE" id="PS51355">
    <property type="entry name" value="GLUTATHIONE_PEROXID_3"/>
    <property type="match status" value="1"/>
</dbReference>
<dbReference type="PRINTS" id="PR01011">
    <property type="entry name" value="GLUTPROXDASE"/>
</dbReference>
<protein>
    <recommendedName>
        <fullName evidence="4">Glutathione peroxidase</fullName>
    </recommendedName>
</protein>
<name>A0AAV9IN10_9RHOD</name>
<dbReference type="Pfam" id="PF00255">
    <property type="entry name" value="GSHPx"/>
    <property type="match status" value="1"/>
</dbReference>
<dbReference type="PROSITE" id="PS00763">
    <property type="entry name" value="GLUTATHIONE_PEROXID_2"/>
    <property type="match status" value="1"/>
</dbReference>
<comment type="caution">
    <text evidence="5">The sequence shown here is derived from an EMBL/GenBank/DDBJ whole genome shotgun (WGS) entry which is preliminary data.</text>
</comment>
<dbReference type="GO" id="GO:0006979">
    <property type="term" value="P:response to oxidative stress"/>
    <property type="evidence" value="ECO:0007669"/>
    <property type="project" value="InterPro"/>
</dbReference>
<dbReference type="PANTHER" id="PTHR11592">
    <property type="entry name" value="GLUTATHIONE PEROXIDASE"/>
    <property type="match status" value="1"/>
</dbReference>
<evidence type="ECO:0000256" key="1">
    <source>
        <dbReference type="ARBA" id="ARBA00006926"/>
    </source>
</evidence>
<accession>A0AAV9IN10</accession>
<dbReference type="AlphaFoldDB" id="A0AAV9IN10"/>
<dbReference type="PANTHER" id="PTHR11592:SF78">
    <property type="entry name" value="GLUTATHIONE PEROXIDASE"/>
    <property type="match status" value="1"/>
</dbReference>
<keyword evidence="6" id="KW-1185">Reference proteome</keyword>
<evidence type="ECO:0000313" key="6">
    <source>
        <dbReference type="Proteomes" id="UP001300502"/>
    </source>
</evidence>
<gene>
    <name evidence="5" type="ORF">GAYE_SCF66G6858</name>
</gene>
<evidence type="ECO:0000256" key="2">
    <source>
        <dbReference type="ARBA" id="ARBA00022559"/>
    </source>
</evidence>
<dbReference type="InterPro" id="IPR029760">
    <property type="entry name" value="GPX_CS"/>
</dbReference>
<dbReference type="Proteomes" id="UP001300502">
    <property type="component" value="Unassembled WGS sequence"/>
</dbReference>
<evidence type="ECO:0000313" key="5">
    <source>
        <dbReference type="EMBL" id="KAK4528910.1"/>
    </source>
</evidence>
<sequence>MPSFYSLKALYKGEEVSFEKFRNQLYQKYHQGLAVIAFPCNQFGNQEPFSNEEIRKFAFEKYHATFPIFDKIDVNGPNASPVYSYLKRASHTGDIEWNYVKFLVSPQGKVLRFAPWTDPLQLEPHIRAWLGFTE</sequence>
<dbReference type="InterPro" id="IPR000889">
    <property type="entry name" value="Glutathione_peroxidase"/>
</dbReference>
<dbReference type="CDD" id="cd00340">
    <property type="entry name" value="GSH_Peroxidase"/>
    <property type="match status" value="1"/>
</dbReference>
<evidence type="ECO:0000256" key="3">
    <source>
        <dbReference type="ARBA" id="ARBA00023002"/>
    </source>
</evidence>
<keyword evidence="2 4" id="KW-0575">Peroxidase</keyword>
<proteinExistence type="inferred from homology"/>
<dbReference type="GO" id="GO:0004601">
    <property type="term" value="F:peroxidase activity"/>
    <property type="evidence" value="ECO:0007669"/>
    <property type="project" value="UniProtKB-KW"/>
</dbReference>
<dbReference type="EMBL" id="JANCYU010000071">
    <property type="protein sequence ID" value="KAK4528910.1"/>
    <property type="molecule type" value="Genomic_DNA"/>
</dbReference>
<organism evidence="5 6">
    <name type="scientific">Galdieria yellowstonensis</name>
    <dbReference type="NCBI Taxonomy" id="3028027"/>
    <lineage>
        <taxon>Eukaryota</taxon>
        <taxon>Rhodophyta</taxon>
        <taxon>Bangiophyceae</taxon>
        <taxon>Galdieriales</taxon>
        <taxon>Galdieriaceae</taxon>
        <taxon>Galdieria</taxon>
    </lineage>
</organism>
<dbReference type="SUPFAM" id="SSF52833">
    <property type="entry name" value="Thioredoxin-like"/>
    <property type="match status" value="1"/>
</dbReference>
<reference evidence="5 6" key="1">
    <citation type="submission" date="2022-07" db="EMBL/GenBank/DDBJ databases">
        <title>Genome-wide signatures of adaptation to extreme environments.</title>
        <authorList>
            <person name="Cho C.H."/>
            <person name="Yoon H.S."/>
        </authorList>
    </citation>
    <scope>NUCLEOTIDE SEQUENCE [LARGE SCALE GENOMIC DNA]</scope>
    <source>
        <strain evidence="5 6">108.79 E11</strain>
    </source>
</reference>
<dbReference type="PIRSF" id="PIRSF000303">
    <property type="entry name" value="Glutathion_perox"/>
    <property type="match status" value="1"/>
</dbReference>
<evidence type="ECO:0000256" key="4">
    <source>
        <dbReference type="RuleBase" id="RU000499"/>
    </source>
</evidence>